<protein>
    <submittedName>
        <fullName evidence="2">Uncharacterized protein</fullName>
    </submittedName>
</protein>
<feature type="compositionally biased region" description="Polar residues" evidence="1">
    <location>
        <begin position="30"/>
        <end position="41"/>
    </location>
</feature>
<organism evidence="2">
    <name type="scientific">Phaeocystis antarctica</name>
    <dbReference type="NCBI Taxonomy" id="33657"/>
    <lineage>
        <taxon>Eukaryota</taxon>
        <taxon>Haptista</taxon>
        <taxon>Haptophyta</taxon>
        <taxon>Prymnesiophyceae</taxon>
        <taxon>Phaeocystales</taxon>
        <taxon>Phaeocystaceae</taxon>
        <taxon>Phaeocystis</taxon>
    </lineage>
</organism>
<feature type="region of interest" description="Disordered" evidence="1">
    <location>
        <begin position="1"/>
        <end position="66"/>
    </location>
</feature>
<reference evidence="2" key="1">
    <citation type="submission" date="2021-01" db="EMBL/GenBank/DDBJ databases">
        <authorList>
            <person name="Corre E."/>
            <person name="Pelletier E."/>
            <person name="Niang G."/>
            <person name="Scheremetjew M."/>
            <person name="Finn R."/>
            <person name="Kale V."/>
            <person name="Holt S."/>
            <person name="Cochrane G."/>
            <person name="Meng A."/>
            <person name="Brown T."/>
            <person name="Cohen L."/>
        </authorList>
    </citation>
    <scope>NUCLEOTIDE SEQUENCE</scope>
    <source>
        <strain evidence="2">CCMP1374</strain>
    </source>
</reference>
<evidence type="ECO:0000313" key="2">
    <source>
        <dbReference type="EMBL" id="CAD8466601.1"/>
    </source>
</evidence>
<name>A0A7S0H8M8_9EUKA</name>
<evidence type="ECO:0000256" key="1">
    <source>
        <dbReference type="SAM" id="MobiDB-lite"/>
    </source>
</evidence>
<feature type="compositionally biased region" description="Basic and acidic residues" evidence="1">
    <location>
        <begin position="17"/>
        <end position="29"/>
    </location>
</feature>
<gene>
    <name evidence="2" type="ORF">PANT1444_LOCUS357</name>
</gene>
<dbReference type="EMBL" id="HBEP01000610">
    <property type="protein sequence ID" value="CAD8466601.1"/>
    <property type="molecule type" value="Transcribed_RNA"/>
</dbReference>
<sequence>MTSTSDQLGQPAIRSKGSGEEGHVKERTRLGSSWAQVAQSTGPPPVAAMPSPTSIDADLSNEAPRVRGTNISAASAMKERVIKGRIVGMAVVEQRARALAQPDFDRYMADQIDEATLKQRKSEAREKALEECMPLATLDRAFAAFAETVAARVDASLLYAKAEAAEDAAEAKLVAALQQVEFESLEKAAGDWWMTGAP</sequence>
<dbReference type="AlphaFoldDB" id="A0A7S0H8M8"/>
<accession>A0A7S0H8M8</accession>
<proteinExistence type="predicted"/>